<dbReference type="Proteomes" id="UP000243217">
    <property type="component" value="Unassembled WGS sequence"/>
</dbReference>
<proteinExistence type="predicted"/>
<dbReference type="EMBL" id="JNBS01000343">
    <property type="protein sequence ID" value="OQS06442.1"/>
    <property type="molecule type" value="Genomic_DNA"/>
</dbReference>
<evidence type="ECO:0000313" key="2">
    <source>
        <dbReference type="EMBL" id="OQS06442.1"/>
    </source>
</evidence>
<dbReference type="AlphaFoldDB" id="A0A1W0A823"/>
<dbReference type="Gene3D" id="3.90.1570.10">
    <property type="entry name" value="tt1808, chain A"/>
    <property type="match status" value="1"/>
</dbReference>
<gene>
    <name evidence="2" type="ORF">THRCLA_20374</name>
</gene>
<dbReference type="SUPFAM" id="SSF52980">
    <property type="entry name" value="Restriction endonuclease-like"/>
    <property type="match status" value="1"/>
</dbReference>
<dbReference type="OrthoDB" id="88517at2759"/>
<feature type="domain" description="C2H2-type" evidence="1">
    <location>
        <begin position="243"/>
        <end position="263"/>
    </location>
</feature>
<evidence type="ECO:0000259" key="1">
    <source>
        <dbReference type="PROSITE" id="PS00028"/>
    </source>
</evidence>
<dbReference type="InterPro" id="IPR012296">
    <property type="entry name" value="Nuclease_put_TT1808"/>
</dbReference>
<dbReference type="InterPro" id="IPR013087">
    <property type="entry name" value="Znf_C2H2_type"/>
</dbReference>
<evidence type="ECO:0000313" key="3">
    <source>
        <dbReference type="Proteomes" id="UP000243217"/>
    </source>
</evidence>
<organism evidence="2 3">
    <name type="scientific">Thraustotheca clavata</name>
    <dbReference type="NCBI Taxonomy" id="74557"/>
    <lineage>
        <taxon>Eukaryota</taxon>
        <taxon>Sar</taxon>
        <taxon>Stramenopiles</taxon>
        <taxon>Oomycota</taxon>
        <taxon>Saprolegniomycetes</taxon>
        <taxon>Saprolegniales</taxon>
        <taxon>Achlyaceae</taxon>
        <taxon>Thraustotheca</taxon>
    </lineage>
</organism>
<accession>A0A1W0A823</accession>
<comment type="caution">
    <text evidence="2">The sequence shown here is derived from an EMBL/GenBank/DDBJ whole genome shotgun (WGS) entry which is preliminary data.</text>
</comment>
<dbReference type="CDD" id="cd06260">
    <property type="entry name" value="DUF820-like"/>
    <property type="match status" value="1"/>
</dbReference>
<protein>
    <recommendedName>
        <fullName evidence="1">C2H2-type domain-containing protein</fullName>
    </recommendedName>
</protein>
<keyword evidence="3" id="KW-1185">Reference proteome</keyword>
<dbReference type="PROSITE" id="PS00028">
    <property type="entry name" value="ZINC_FINGER_C2H2_1"/>
    <property type="match status" value="1"/>
</dbReference>
<dbReference type="GO" id="GO:0006281">
    <property type="term" value="P:DNA repair"/>
    <property type="evidence" value="ECO:0007669"/>
    <property type="project" value="UniProtKB-ARBA"/>
</dbReference>
<sequence length="280" mass="32318">MLKQLLFDLETMDTLCNLNNYEGVTIQELNKYLKKHGSIYSSVFGEQFLFTDDKGYLVPNQTAVFGEENIKIDLLTQLNNWIDKSGSGGISKVFKGAFYVNQNGSNNSQNRIVCKMPIVAYTPNIKMPCHQMWLPNGHLFMPTFVVEIDVLSGQGSKLKTLDRKMRDIYFSHGVKLGWLIDPRPNFHAIYEYYLDEYDQIQCCNDNSWRNLGGRDVLPGFIFSACNIDGNPSFTLDEEIDHVCPQCYETIYSIEAWNSHCEMHQTQRALKRRPTKKAKFY</sequence>
<dbReference type="InterPro" id="IPR008538">
    <property type="entry name" value="Uma2"/>
</dbReference>
<dbReference type="InterPro" id="IPR011335">
    <property type="entry name" value="Restrct_endonuc-II-like"/>
</dbReference>
<reference evidence="2 3" key="1">
    <citation type="journal article" date="2014" name="Genome Biol. Evol.">
        <title>The secreted proteins of Achlya hypogyna and Thraustotheca clavata identify the ancestral oomycete secretome and reveal gene acquisitions by horizontal gene transfer.</title>
        <authorList>
            <person name="Misner I."/>
            <person name="Blouin N."/>
            <person name="Leonard G."/>
            <person name="Richards T.A."/>
            <person name="Lane C.E."/>
        </authorList>
    </citation>
    <scope>NUCLEOTIDE SEQUENCE [LARGE SCALE GENOMIC DNA]</scope>
    <source>
        <strain evidence="2 3">ATCC 34112</strain>
    </source>
</reference>
<name>A0A1W0A823_9STRA</name>